<evidence type="ECO:0000259" key="2">
    <source>
        <dbReference type="PROSITE" id="PS51677"/>
    </source>
</evidence>
<keyword evidence="1" id="KW-1133">Transmembrane helix</keyword>
<organism evidence="3 4">
    <name type="scientific">Paenibacillus algorifonticola</name>
    <dbReference type="NCBI Taxonomy" id="684063"/>
    <lineage>
        <taxon>Bacteria</taxon>
        <taxon>Bacillati</taxon>
        <taxon>Bacillota</taxon>
        <taxon>Bacilli</taxon>
        <taxon>Bacillales</taxon>
        <taxon>Paenibacillaceae</taxon>
        <taxon>Paenibacillus</taxon>
    </lineage>
</organism>
<keyword evidence="1" id="KW-0472">Membrane</keyword>
<dbReference type="CDD" id="cd10959">
    <property type="entry name" value="CE4_NodB_like_3"/>
    <property type="match status" value="1"/>
</dbReference>
<feature type="domain" description="NodB homology" evidence="2">
    <location>
        <begin position="38"/>
        <end position="224"/>
    </location>
</feature>
<dbReference type="Pfam" id="PF01522">
    <property type="entry name" value="Polysacc_deac_1"/>
    <property type="match status" value="1"/>
</dbReference>
<dbReference type="InterPro" id="IPR054467">
    <property type="entry name" value="YkoP-like_dom"/>
</dbReference>
<dbReference type="PANTHER" id="PTHR10587:SF137">
    <property type="entry name" value="4-DEOXY-4-FORMAMIDO-L-ARABINOSE-PHOSPHOUNDECAPRENOL DEFORMYLASE ARND-RELATED"/>
    <property type="match status" value="1"/>
</dbReference>
<reference evidence="4" key="1">
    <citation type="submission" date="2016-10" db="EMBL/GenBank/DDBJ databases">
        <authorList>
            <person name="Varghese N."/>
            <person name="Submissions S."/>
        </authorList>
    </citation>
    <scope>NUCLEOTIDE SEQUENCE [LARGE SCALE GENOMIC DNA]</scope>
    <source>
        <strain evidence="4">CGMCC 1.10223</strain>
    </source>
</reference>
<keyword evidence="4" id="KW-1185">Reference proteome</keyword>
<dbReference type="Gene3D" id="3.20.20.370">
    <property type="entry name" value="Glycoside hydrolase/deacetylase"/>
    <property type="match status" value="1"/>
</dbReference>
<keyword evidence="1" id="KW-0812">Transmembrane</keyword>
<dbReference type="PROSITE" id="PS51677">
    <property type="entry name" value="NODB"/>
    <property type="match status" value="1"/>
</dbReference>
<dbReference type="SUPFAM" id="SSF88713">
    <property type="entry name" value="Glycoside hydrolase/deacetylase"/>
    <property type="match status" value="1"/>
</dbReference>
<evidence type="ECO:0000313" key="3">
    <source>
        <dbReference type="EMBL" id="SFF42506.1"/>
    </source>
</evidence>
<dbReference type="InterPro" id="IPR011330">
    <property type="entry name" value="Glyco_hydro/deAcase_b/a-brl"/>
</dbReference>
<feature type="transmembrane region" description="Helical" evidence="1">
    <location>
        <begin position="6"/>
        <end position="27"/>
    </location>
</feature>
<accession>A0A1I2INU8</accession>
<gene>
    <name evidence="3" type="ORF">SAMN04487969_13731</name>
</gene>
<dbReference type="InterPro" id="IPR050248">
    <property type="entry name" value="Polysacc_deacetylase_ArnD"/>
</dbReference>
<proteinExistence type="predicted"/>
<evidence type="ECO:0000313" key="4">
    <source>
        <dbReference type="Proteomes" id="UP000183410"/>
    </source>
</evidence>
<sequence>MENLVVWTLYFFSFYAFLPAFISRTFGFRVFKKGLVKKEIALTFDDGPDAVYTPKLLELLARYDAKATFFIVGAHGEAQPELLRKIHEEGHTLGIHNYVHKTNWFMRPRSVKRQIERTCEIIREATGSRSNYYRPPWGIINVFDFAGIGHLQIVLWSSMFGDWNKRLGAERLKRKMLKKLRPGEVLLLHDCGQTPGAHHEAPANMLVALEAYLQEGSKQGYRFVAIEEMIKLTEQAKERQLSWWKKSLITLWLQYERLFHLLFHLKQVGEESPAFHYRTISYSGHPIELAEGGRLNKGDRVVELHFDNRKLSGIAAEAASPLAAGIRMLREVEAALPMLASQLAHDPEAVDAKAIYGVTMIHRGADRLGFEVFPLPSGLFARTTRIYLRLLMRVLTKKQRNAKSKERRKAIDPCMLLMPMSKIQAYQNTHAALLRASIGQEASLQSAPSAAGDSVPVKGSTSAV</sequence>
<evidence type="ECO:0000256" key="1">
    <source>
        <dbReference type="SAM" id="Phobius"/>
    </source>
</evidence>
<dbReference type="OrthoDB" id="2649545at2"/>
<dbReference type="Proteomes" id="UP000183410">
    <property type="component" value="Unassembled WGS sequence"/>
</dbReference>
<dbReference type="InterPro" id="IPR002509">
    <property type="entry name" value="NODB_dom"/>
</dbReference>
<dbReference type="GO" id="GO:0005975">
    <property type="term" value="P:carbohydrate metabolic process"/>
    <property type="evidence" value="ECO:0007669"/>
    <property type="project" value="InterPro"/>
</dbReference>
<dbReference type="EMBL" id="FONN01000037">
    <property type="protein sequence ID" value="SFF42506.1"/>
    <property type="molecule type" value="Genomic_DNA"/>
</dbReference>
<dbReference type="RefSeq" id="WP_046234381.1">
    <property type="nucleotide sequence ID" value="NZ_FONN01000037.1"/>
</dbReference>
<dbReference type="GO" id="GO:0016810">
    <property type="term" value="F:hydrolase activity, acting on carbon-nitrogen (but not peptide) bonds"/>
    <property type="evidence" value="ECO:0007669"/>
    <property type="project" value="InterPro"/>
</dbReference>
<name>A0A1I2INU8_9BACL</name>
<protein>
    <submittedName>
        <fullName evidence="3">Peptidoglycan/xylan/chitin deacetylase, PgdA/CDA1 family</fullName>
    </submittedName>
</protein>
<dbReference type="PANTHER" id="PTHR10587">
    <property type="entry name" value="GLYCOSYL TRANSFERASE-RELATED"/>
    <property type="match status" value="1"/>
</dbReference>
<dbReference type="AlphaFoldDB" id="A0A1I2INU8"/>
<dbReference type="Pfam" id="PF22790">
    <property type="entry name" value="YkoP"/>
    <property type="match status" value="1"/>
</dbReference>